<protein>
    <submittedName>
        <fullName evidence="1">Uncharacterized protein</fullName>
    </submittedName>
</protein>
<comment type="caution">
    <text evidence="1">The sequence shown here is derived from an EMBL/GenBank/DDBJ whole genome shotgun (WGS) entry which is preliminary data.</text>
</comment>
<dbReference type="AlphaFoldDB" id="A0A0F9FYQ8"/>
<evidence type="ECO:0000313" key="1">
    <source>
        <dbReference type="EMBL" id="KKL62505.1"/>
    </source>
</evidence>
<sequence>MSGAAQQFIERLVGGLFVTRERDVTLTATAAEILRNDPERVGYLIVVTGATEAQLAFNINVTTATSIRVPGSGGTFSANVIEDFMLVTVSLYGNVAVGTVTLHIIEIVRVSAPVGDRLPVEG</sequence>
<reference evidence="1" key="1">
    <citation type="journal article" date="2015" name="Nature">
        <title>Complex archaea that bridge the gap between prokaryotes and eukaryotes.</title>
        <authorList>
            <person name="Spang A."/>
            <person name="Saw J.H."/>
            <person name="Jorgensen S.L."/>
            <person name="Zaremba-Niedzwiedzka K."/>
            <person name="Martijn J."/>
            <person name="Lind A.E."/>
            <person name="van Eijk R."/>
            <person name="Schleper C."/>
            <person name="Guy L."/>
            <person name="Ettema T.J."/>
        </authorList>
    </citation>
    <scope>NUCLEOTIDE SEQUENCE</scope>
</reference>
<name>A0A0F9FYQ8_9ZZZZ</name>
<gene>
    <name evidence="1" type="ORF">LCGC14_2184500</name>
</gene>
<dbReference type="EMBL" id="LAZR01028467">
    <property type="protein sequence ID" value="KKL62505.1"/>
    <property type="molecule type" value="Genomic_DNA"/>
</dbReference>
<accession>A0A0F9FYQ8</accession>
<proteinExistence type="predicted"/>
<organism evidence="1">
    <name type="scientific">marine sediment metagenome</name>
    <dbReference type="NCBI Taxonomy" id="412755"/>
    <lineage>
        <taxon>unclassified sequences</taxon>
        <taxon>metagenomes</taxon>
        <taxon>ecological metagenomes</taxon>
    </lineage>
</organism>